<dbReference type="InterPro" id="IPR008271">
    <property type="entry name" value="Ser/Thr_kinase_AS"/>
</dbReference>
<dbReference type="InterPro" id="IPR045162">
    <property type="entry name" value="Vps15-like"/>
</dbReference>
<evidence type="ECO:0000256" key="10">
    <source>
        <dbReference type="PROSITE-ProRule" id="PRU00221"/>
    </source>
</evidence>
<evidence type="ECO:0000313" key="13">
    <source>
        <dbReference type="Proteomes" id="UP001642540"/>
    </source>
</evidence>
<dbReference type="SMART" id="SM00220">
    <property type="entry name" value="S_TKc"/>
    <property type="match status" value="1"/>
</dbReference>
<keyword evidence="4 10" id="KW-0853">WD repeat</keyword>
<evidence type="ECO:0000256" key="4">
    <source>
        <dbReference type="ARBA" id="ARBA00022574"/>
    </source>
</evidence>
<dbReference type="EMBL" id="CAXLJM020000016">
    <property type="protein sequence ID" value="CAL8083227.1"/>
    <property type="molecule type" value="Genomic_DNA"/>
</dbReference>
<keyword evidence="9" id="KW-0067">ATP-binding</keyword>
<dbReference type="InterPro" id="IPR036322">
    <property type="entry name" value="WD40_repeat_dom_sf"/>
</dbReference>
<dbReference type="InterPro" id="IPR001680">
    <property type="entry name" value="WD40_rpt"/>
</dbReference>
<dbReference type="Pfam" id="PF00400">
    <property type="entry name" value="WD40"/>
    <property type="match status" value="2"/>
</dbReference>
<dbReference type="InterPro" id="IPR011989">
    <property type="entry name" value="ARM-like"/>
</dbReference>
<dbReference type="Gene3D" id="1.25.10.10">
    <property type="entry name" value="Leucine-rich Repeat Variant"/>
    <property type="match status" value="2"/>
</dbReference>
<reference evidence="12 13" key="1">
    <citation type="submission" date="2024-08" db="EMBL/GenBank/DDBJ databases">
        <authorList>
            <person name="Cucini C."/>
            <person name="Frati F."/>
        </authorList>
    </citation>
    <scope>NUCLEOTIDE SEQUENCE [LARGE SCALE GENOMIC DNA]</scope>
</reference>
<dbReference type="Proteomes" id="UP001642540">
    <property type="component" value="Unassembled WGS sequence"/>
</dbReference>
<keyword evidence="13" id="KW-1185">Reference proteome</keyword>
<organism evidence="12 13">
    <name type="scientific">Orchesella dallaii</name>
    <dbReference type="NCBI Taxonomy" id="48710"/>
    <lineage>
        <taxon>Eukaryota</taxon>
        <taxon>Metazoa</taxon>
        <taxon>Ecdysozoa</taxon>
        <taxon>Arthropoda</taxon>
        <taxon>Hexapoda</taxon>
        <taxon>Collembola</taxon>
        <taxon>Entomobryomorpha</taxon>
        <taxon>Entomobryoidea</taxon>
        <taxon>Orchesellidae</taxon>
        <taxon>Orchesellinae</taxon>
        <taxon>Orchesella</taxon>
    </lineage>
</organism>
<evidence type="ECO:0000256" key="9">
    <source>
        <dbReference type="ARBA" id="ARBA00022840"/>
    </source>
</evidence>
<keyword evidence="6" id="KW-0677">Repeat</keyword>
<dbReference type="InterPro" id="IPR015943">
    <property type="entry name" value="WD40/YVTN_repeat-like_dom_sf"/>
</dbReference>
<evidence type="ECO:0000313" key="12">
    <source>
        <dbReference type="EMBL" id="CAL8083227.1"/>
    </source>
</evidence>
<dbReference type="CDD" id="cd13980">
    <property type="entry name" value="STKc_Vps15"/>
    <property type="match status" value="1"/>
</dbReference>
<dbReference type="PANTHER" id="PTHR17583:SF0">
    <property type="entry name" value="PHOSPHOINOSITIDE 3-KINASE REGULATORY SUBUNIT 4"/>
    <property type="match status" value="1"/>
</dbReference>
<proteinExistence type="predicted"/>
<dbReference type="PANTHER" id="PTHR17583">
    <property type="entry name" value="PHOSPHOINOSITIDE 3-KINASE REGULATORY SUBUNIT 4"/>
    <property type="match status" value="1"/>
</dbReference>
<dbReference type="InterPro" id="IPR055231">
    <property type="entry name" value="2AA_helical"/>
</dbReference>
<dbReference type="Gene3D" id="2.130.10.10">
    <property type="entry name" value="YVTN repeat-like/Quinoprotein amine dehydrogenase"/>
    <property type="match status" value="2"/>
</dbReference>
<feature type="repeat" description="WD" evidence="10">
    <location>
        <begin position="1118"/>
        <end position="1152"/>
    </location>
</feature>
<evidence type="ECO:0000259" key="11">
    <source>
        <dbReference type="PROSITE" id="PS50011"/>
    </source>
</evidence>
<dbReference type="PROSITE" id="PS00108">
    <property type="entry name" value="PROTEIN_KINASE_ST"/>
    <property type="match status" value="1"/>
</dbReference>
<sequence length="1262" mass="141324">MGNTLVAYAPSLIRPVEYYLTDIPELNFDANLGSTRFLKVCRAKQGPILWVVKVFVIHEHTVPIQAYCERLMNLKHSLSTTPSPNCLPFTKTISTEKSVIAIRPYVKFSLYDRMSTRPFIQWSEKLWIAFQLLCGLTQIHKHGLCHGDLKLENILITPGLRLLLCDFAPYKPVYLPRNNPSAIFGFFFDTAGRRCCYVAPERFHDDKSRLGADNLLTQEDELKHFLLPSMDIFSAGCCLIELFTEGRVPFDLSQLLSFCSEEYDPSSVLQQIEDPNARELVAHMIQRDPSLRASADEYLTRFRRRLFPEVLYSTLQSYFDILAFQPLMKPDSRMVRLWQDIRNLPSDPTLGLIFTSLVTAEVRGLQSVTAKLYALDSFRMLLDKLTDESILERVVPYITFLLEDPTSPRVRAEALTALVDCLDYVKEVPPSDYNIFSGYIFPALEKLDRDVAVRISLAMNVARIAKISMRYLEASFLHDPERLDQQHPQFVSELHSQRDSIAGFLSNLLTDNDPVVKRVLVSTPGSLESLCTYFGPTKAHDILLSHLITFLNDKEDTHLRIAFFQCIPSVASFIGSHAAPLIIPLIKQGLSDVEEFVMREGLLTIKSLAEINFFRHRFLLDLLEEVLPFVIHPNLWLRHASVGVITSIKNNLSDVDVHCHIIPKLKAFLKLSSGSLYGVNEVSVLSKLIPPLDRQVYESCARAKGSLLASAIEYFRNTDGKVGEPDSVEVSNFIIRLKAEGLPIPLEPVYTSFLQKHIMKVNTQRCLRTTTAEVSVFPVNSAKGSYGGFTQQQLQSHLLIMTTPPIKEFDYRASVSTFSTNEGFVTHLSGSTMPRGIGTATFRNQQAPPQHHALFTEKPRGILVAHLAEHSSSVIKITPLTTFKGLFATASRDDVRIWDAEKIEGRNVANRSRCNIRLPGEKTVNNITYAAGANIIGVADDQTLYGFSVENMVARCVFSLPIGTANEQLGIPIGLESHSPYLIIIGTELGAILGYDTRIATKEVFKYNSDLKCGLLTSFCSDEDHNWMCTGTSKGILNCWDLRFSIPVNTVKTDLPVRRMKPSPFHPWGVFTSCRSVNELSLWNLETGNRHISLWASPLPPLSKAPENSIPFRPTTSIHGITFSKNHNSVITAGSDFCVRWWDLDQADESFTLISPEKLEQQLTNSTFSKNGEFRFRLVDGVEVIHDLSVNSSVSGVNSGFTRKSDVDGSLGGSGRAPNTMAYSIMMGYAHHNVITDLSTVATPNQSFILSGSSDGVVKVWK</sequence>
<dbReference type="InterPro" id="IPR011009">
    <property type="entry name" value="Kinase-like_dom_sf"/>
</dbReference>
<evidence type="ECO:0000256" key="3">
    <source>
        <dbReference type="ARBA" id="ARBA00022527"/>
    </source>
</evidence>
<dbReference type="PROSITE" id="PS50011">
    <property type="entry name" value="PROTEIN_KINASE_DOM"/>
    <property type="match status" value="1"/>
</dbReference>
<keyword evidence="5" id="KW-0808">Transferase</keyword>
<dbReference type="Gene3D" id="1.10.510.10">
    <property type="entry name" value="Transferase(Phosphotransferase) domain 1"/>
    <property type="match status" value="1"/>
</dbReference>
<evidence type="ECO:0000256" key="7">
    <source>
        <dbReference type="ARBA" id="ARBA00022741"/>
    </source>
</evidence>
<evidence type="ECO:0000256" key="1">
    <source>
        <dbReference type="ARBA" id="ARBA00004419"/>
    </source>
</evidence>
<dbReference type="Pfam" id="PF00069">
    <property type="entry name" value="Pkinase"/>
    <property type="match status" value="1"/>
</dbReference>
<dbReference type="SUPFAM" id="SSF48371">
    <property type="entry name" value="ARM repeat"/>
    <property type="match status" value="1"/>
</dbReference>
<dbReference type="SUPFAM" id="SSF56112">
    <property type="entry name" value="Protein kinase-like (PK-like)"/>
    <property type="match status" value="1"/>
</dbReference>
<name>A0ABP1PZ05_9HEXA</name>
<evidence type="ECO:0000256" key="2">
    <source>
        <dbReference type="ARBA" id="ARBA00012513"/>
    </source>
</evidence>
<keyword evidence="8" id="KW-0418">Kinase</keyword>
<feature type="repeat" description="WD" evidence="10">
    <location>
        <begin position="1243"/>
        <end position="1262"/>
    </location>
</feature>
<protein>
    <recommendedName>
        <fullName evidence="2">non-specific serine/threonine protein kinase</fullName>
        <ecNumber evidence="2">2.7.11.1</ecNumber>
    </recommendedName>
</protein>
<dbReference type="PROSITE" id="PS50294">
    <property type="entry name" value="WD_REPEATS_REGION"/>
    <property type="match status" value="1"/>
</dbReference>
<evidence type="ECO:0000256" key="5">
    <source>
        <dbReference type="ARBA" id="ARBA00022679"/>
    </source>
</evidence>
<accession>A0ABP1PZ05</accession>
<dbReference type="Pfam" id="PF22956">
    <property type="entry name" value="VPS15-like_hel"/>
    <property type="match status" value="1"/>
</dbReference>
<dbReference type="SUPFAM" id="SSF50978">
    <property type="entry name" value="WD40 repeat-like"/>
    <property type="match status" value="1"/>
</dbReference>
<comment type="subcellular location">
    <subcellularLocation>
        <location evidence="1">Cytoplasmic vesicle</location>
        <location evidence="1">Autophagosome</location>
    </subcellularLocation>
</comment>
<comment type="caution">
    <text evidence="12">The sequence shown here is derived from an EMBL/GenBank/DDBJ whole genome shotgun (WGS) entry which is preliminary data.</text>
</comment>
<keyword evidence="7" id="KW-0547">Nucleotide-binding</keyword>
<dbReference type="InterPro" id="IPR000719">
    <property type="entry name" value="Prot_kinase_dom"/>
</dbReference>
<feature type="domain" description="Protein kinase" evidence="11">
    <location>
        <begin position="26"/>
        <end position="307"/>
    </location>
</feature>
<keyword evidence="3" id="KW-0723">Serine/threonine-protein kinase</keyword>
<dbReference type="InterPro" id="IPR016024">
    <property type="entry name" value="ARM-type_fold"/>
</dbReference>
<evidence type="ECO:0000256" key="8">
    <source>
        <dbReference type="ARBA" id="ARBA00022777"/>
    </source>
</evidence>
<dbReference type="PROSITE" id="PS50082">
    <property type="entry name" value="WD_REPEATS_2"/>
    <property type="match status" value="2"/>
</dbReference>
<dbReference type="SMART" id="SM00320">
    <property type="entry name" value="WD40"/>
    <property type="match status" value="4"/>
</dbReference>
<dbReference type="EC" id="2.7.11.1" evidence="2"/>
<gene>
    <name evidence="12" type="ORF">ODALV1_LOCUS5423</name>
</gene>
<evidence type="ECO:0000256" key="6">
    <source>
        <dbReference type="ARBA" id="ARBA00022737"/>
    </source>
</evidence>